<dbReference type="PROSITE" id="PS50943">
    <property type="entry name" value="HTH_CROC1"/>
    <property type="match status" value="1"/>
</dbReference>
<evidence type="ECO:0000313" key="2">
    <source>
        <dbReference type="EMBL" id="KAA6327636.1"/>
    </source>
</evidence>
<dbReference type="CDD" id="cd00093">
    <property type="entry name" value="HTH_XRE"/>
    <property type="match status" value="1"/>
</dbReference>
<feature type="domain" description="HTH cro/C1-type" evidence="1">
    <location>
        <begin position="89"/>
        <end position="133"/>
    </location>
</feature>
<reference evidence="2" key="1">
    <citation type="submission" date="2019-03" db="EMBL/GenBank/DDBJ databases">
        <title>Single cell metagenomics reveals metabolic interactions within the superorganism composed of flagellate Streblomastix strix and complex community of Bacteroidetes bacteria on its surface.</title>
        <authorList>
            <person name="Treitli S.C."/>
            <person name="Kolisko M."/>
            <person name="Husnik F."/>
            <person name="Keeling P."/>
            <person name="Hampl V."/>
        </authorList>
    </citation>
    <scope>NUCLEOTIDE SEQUENCE</scope>
    <source>
        <strain evidence="2">STM</strain>
    </source>
</reference>
<protein>
    <recommendedName>
        <fullName evidence="1">HTH cro/C1-type domain-containing protein</fullName>
    </recommendedName>
</protein>
<dbReference type="EMBL" id="SNRY01001956">
    <property type="protein sequence ID" value="KAA6327636.1"/>
    <property type="molecule type" value="Genomic_DNA"/>
</dbReference>
<evidence type="ECO:0000259" key="1">
    <source>
        <dbReference type="PROSITE" id="PS50943"/>
    </source>
</evidence>
<name>A0A5J4R138_9ZZZZ</name>
<accession>A0A5J4R138</accession>
<comment type="caution">
    <text evidence="2">The sequence shown here is derived from an EMBL/GenBank/DDBJ whole genome shotgun (WGS) entry which is preliminary data.</text>
</comment>
<organism evidence="2">
    <name type="scientific">termite gut metagenome</name>
    <dbReference type="NCBI Taxonomy" id="433724"/>
    <lineage>
        <taxon>unclassified sequences</taxon>
        <taxon>metagenomes</taxon>
        <taxon>organismal metagenomes</taxon>
    </lineage>
</organism>
<dbReference type="AlphaFoldDB" id="A0A5J4R138"/>
<proteinExistence type="predicted"/>
<gene>
    <name evidence="2" type="ORF">EZS27_023390</name>
</gene>
<sequence>MIYMEKVVITVAKTGKGYSATCALLEGWIVAVTGNFQELEKEVKESIDFYVDCAKEDKDSYPSIFDGEYELQYAFDVESLLCYYDKIFTRSALEHITGINQKQLSHYACGRSKPRKDTAEKIVQALHALGHELIAISV</sequence>
<dbReference type="InterPro" id="IPR001387">
    <property type="entry name" value="Cro/C1-type_HTH"/>
</dbReference>